<reference evidence="2 3" key="1">
    <citation type="journal article" date="2019" name="Commun. Biol.">
        <title>The bagworm genome reveals a unique fibroin gene that provides high tensile strength.</title>
        <authorList>
            <person name="Kono N."/>
            <person name="Nakamura H."/>
            <person name="Ohtoshi R."/>
            <person name="Tomita M."/>
            <person name="Numata K."/>
            <person name="Arakawa K."/>
        </authorList>
    </citation>
    <scope>NUCLEOTIDE SEQUENCE [LARGE SCALE GENOMIC DNA]</scope>
</reference>
<evidence type="ECO:0000313" key="2">
    <source>
        <dbReference type="EMBL" id="GBP31624.1"/>
    </source>
</evidence>
<evidence type="ECO:0008006" key="4">
    <source>
        <dbReference type="Google" id="ProtNLM"/>
    </source>
</evidence>
<feature type="signal peptide" evidence="1">
    <location>
        <begin position="1"/>
        <end position="18"/>
    </location>
</feature>
<accession>A0A4C1V0Q5</accession>
<dbReference type="AlphaFoldDB" id="A0A4C1V0Q5"/>
<evidence type="ECO:0000256" key="1">
    <source>
        <dbReference type="SAM" id="SignalP"/>
    </source>
</evidence>
<organism evidence="2 3">
    <name type="scientific">Eumeta variegata</name>
    <name type="common">Bagworm moth</name>
    <name type="synonym">Eumeta japonica</name>
    <dbReference type="NCBI Taxonomy" id="151549"/>
    <lineage>
        <taxon>Eukaryota</taxon>
        <taxon>Metazoa</taxon>
        <taxon>Ecdysozoa</taxon>
        <taxon>Arthropoda</taxon>
        <taxon>Hexapoda</taxon>
        <taxon>Insecta</taxon>
        <taxon>Pterygota</taxon>
        <taxon>Neoptera</taxon>
        <taxon>Endopterygota</taxon>
        <taxon>Lepidoptera</taxon>
        <taxon>Glossata</taxon>
        <taxon>Ditrysia</taxon>
        <taxon>Tineoidea</taxon>
        <taxon>Psychidae</taxon>
        <taxon>Oiketicinae</taxon>
        <taxon>Eumeta</taxon>
    </lineage>
</organism>
<gene>
    <name evidence="2" type="ORF">EVAR_84069_1</name>
</gene>
<dbReference type="Proteomes" id="UP000299102">
    <property type="component" value="Unassembled WGS sequence"/>
</dbReference>
<comment type="caution">
    <text evidence="2">The sequence shown here is derived from an EMBL/GenBank/DDBJ whole genome shotgun (WGS) entry which is preliminary data.</text>
</comment>
<name>A0A4C1V0Q5_EUMVA</name>
<protein>
    <recommendedName>
        <fullName evidence="4">Secreted protein</fullName>
    </recommendedName>
</protein>
<feature type="chain" id="PRO_5020023726" description="Secreted protein" evidence="1">
    <location>
        <begin position="19"/>
        <end position="93"/>
    </location>
</feature>
<sequence>MFLMTLITLMRVTTPFVALSPFNAAHLFLPRTHFRSQAVQCSFEPRSVVSGSARTSVGAAQCGAAAVKPRASVPARSSGYPAVCAEPARGFCA</sequence>
<dbReference type="EMBL" id="BGZK01000249">
    <property type="protein sequence ID" value="GBP31624.1"/>
    <property type="molecule type" value="Genomic_DNA"/>
</dbReference>
<proteinExistence type="predicted"/>
<evidence type="ECO:0000313" key="3">
    <source>
        <dbReference type="Proteomes" id="UP000299102"/>
    </source>
</evidence>
<keyword evidence="1" id="KW-0732">Signal</keyword>
<keyword evidence="3" id="KW-1185">Reference proteome</keyword>